<keyword evidence="2" id="KW-1185">Reference proteome</keyword>
<organism evidence="1 2">
    <name type="scientific">Dioscorea alata</name>
    <name type="common">Purple yam</name>
    <dbReference type="NCBI Taxonomy" id="55571"/>
    <lineage>
        <taxon>Eukaryota</taxon>
        <taxon>Viridiplantae</taxon>
        <taxon>Streptophyta</taxon>
        <taxon>Embryophyta</taxon>
        <taxon>Tracheophyta</taxon>
        <taxon>Spermatophyta</taxon>
        <taxon>Magnoliopsida</taxon>
        <taxon>Liliopsida</taxon>
        <taxon>Dioscoreales</taxon>
        <taxon>Dioscoreaceae</taxon>
        <taxon>Dioscorea</taxon>
    </lineage>
</organism>
<evidence type="ECO:0000313" key="1">
    <source>
        <dbReference type="EMBL" id="KAH7653374.1"/>
    </source>
</evidence>
<dbReference type="Proteomes" id="UP000827976">
    <property type="component" value="Chromosome 19"/>
</dbReference>
<gene>
    <name evidence="1" type="ORF">IHE45_19G077200</name>
</gene>
<dbReference type="EMBL" id="CM037029">
    <property type="protein sequence ID" value="KAH7653374.1"/>
    <property type="molecule type" value="Genomic_DNA"/>
</dbReference>
<protein>
    <submittedName>
        <fullName evidence="1">Type II CAAX prenyl endopeptidase Rce1-like protein</fullName>
    </submittedName>
</protein>
<evidence type="ECO:0000313" key="2">
    <source>
        <dbReference type="Proteomes" id="UP000827976"/>
    </source>
</evidence>
<comment type="caution">
    <text evidence="1">The sequence shown here is derived from an EMBL/GenBank/DDBJ whole genome shotgun (WGS) entry which is preliminary data.</text>
</comment>
<name>A0ACB7TZ83_DIOAL</name>
<reference evidence="2" key="1">
    <citation type="journal article" date="2022" name="Nat. Commun.">
        <title>Chromosome evolution and the genetic basis of agronomically important traits in greater yam.</title>
        <authorList>
            <person name="Bredeson J.V."/>
            <person name="Lyons J.B."/>
            <person name="Oniyinde I.O."/>
            <person name="Okereke N.R."/>
            <person name="Kolade O."/>
            <person name="Nnabue I."/>
            <person name="Nwadili C.O."/>
            <person name="Hribova E."/>
            <person name="Parker M."/>
            <person name="Nwogha J."/>
            <person name="Shu S."/>
            <person name="Carlson J."/>
            <person name="Kariba R."/>
            <person name="Muthemba S."/>
            <person name="Knop K."/>
            <person name="Barton G.J."/>
            <person name="Sherwood A.V."/>
            <person name="Lopez-Montes A."/>
            <person name="Asiedu R."/>
            <person name="Jamnadass R."/>
            <person name="Muchugi A."/>
            <person name="Goodstein D."/>
            <person name="Egesi C.N."/>
            <person name="Featherston J."/>
            <person name="Asfaw A."/>
            <person name="Simpson G.G."/>
            <person name="Dolezel J."/>
            <person name="Hendre P.S."/>
            <person name="Van Deynze A."/>
            <person name="Kumar P.L."/>
            <person name="Obidiegwu J.E."/>
            <person name="Bhattacharjee R."/>
            <person name="Rokhsar D.S."/>
        </authorList>
    </citation>
    <scope>NUCLEOTIDE SEQUENCE [LARGE SCALE GENOMIC DNA]</scope>
    <source>
        <strain evidence="2">cv. TDa95/00328</strain>
    </source>
</reference>
<accession>A0ACB7TZ83</accession>
<sequence>MASALCYPTTLPKLCREFTLNPKCSQFSPSFFPKSRFLSSGPLFKLCCSRNGWGGEDPFENFSALETDAPWDSADIWSTLAGYIFTLHVPLSFGGVAFVSKTLRPSLDPLTMALSIIVIQIIELSGAMLLLSFTAKKEYQISSFFIGKLFSEKRSWIKASATGAVFLIVLMFLTSSIADSLLEAKEDVNDPIMKMFLDSPLSKTATVFLLCFTTPLLEETIYRGFLLTSLAKEMKWWKAIITSACVFSIAHFSFESSLQLFLVGTILGSVYCWSGNLAAPFLVHSLYNAAVLLLDYMP</sequence>
<proteinExistence type="predicted"/>